<evidence type="ECO:0000256" key="1">
    <source>
        <dbReference type="ARBA" id="ARBA00004651"/>
    </source>
</evidence>
<dbReference type="AlphaFoldDB" id="A0A2G9H8J8"/>
<accession>A0A2G9H8J8</accession>
<dbReference type="GO" id="GO:0005886">
    <property type="term" value="C:plasma membrane"/>
    <property type="evidence" value="ECO:0007669"/>
    <property type="project" value="UniProtKB-SubCell"/>
</dbReference>
<organism evidence="16 17">
    <name type="scientific">Handroanthus impetiginosus</name>
    <dbReference type="NCBI Taxonomy" id="429701"/>
    <lineage>
        <taxon>Eukaryota</taxon>
        <taxon>Viridiplantae</taxon>
        <taxon>Streptophyta</taxon>
        <taxon>Embryophyta</taxon>
        <taxon>Tracheophyta</taxon>
        <taxon>Spermatophyta</taxon>
        <taxon>Magnoliopsida</taxon>
        <taxon>eudicotyledons</taxon>
        <taxon>Gunneridae</taxon>
        <taxon>Pentapetalae</taxon>
        <taxon>asterids</taxon>
        <taxon>lamiids</taxon>
        <taxon>Lamiales</taxon>
        <taxon>Bignoniaceae</taxon>
        <taxon>Crescentiina</taxon>
        <taxon>Tabebuia alliance</taxon>
        <taxon>Handroanthus</taxon>
    </lineage>
</organism>
<evidence type="ECO:0000256" key="14">
    <source>
        <dbReference type="SAM" id="Phobius"/>
    </source>
</evidence>
<keyword evidence="10 14" id="KW-0472">Membrane</keyword>
<feature type="transmembrane region" description="Helical" evidence="14">
    <location>
        <begin position="228"/>
        <end position="251"/>
    </location>
</feature>
<dbReference type="GO" id="GO:0098719">
    <property type="term" value="P:sodium ion import across plasma membrane"/>
    <property type="evidence" value="ECO:0007669"/>
    <property type="project" value="TreeGrafter"/>
</dbReference>
<comment type="catalytic activity">
    <reaction evidence="13">
        <text>K(+)(in) + H(+)(out) = K(+)(out) + H(+)(in)</text>
        <dbReference type="Rhea" id="RHEA:29467"/>
        <dbReference type="ChEBI" id="CHEBI:15378"/>
        <dbReference type="ChEBI" id="CHEBI:29103"/>
    </reaction>
</comment>
<keyword evidence="8" id="KW-0915">Sodium</keyword>
<keyword evidence="17" id="KW-1185">Reference proteome</keyword>
<dbReference type="InterPro" id="IPR018422">
    <property type="entry name" value="Cation/H_exchanger_CPA1"/>
</dbReference>
<evidence type="ECO:0000256" key="10">
    <source>
        <dbReference type="ARBA" id="ARBA00023136"/>
    </source>
</evidence>
<dbReference type="Proteomes" id="UP000231279">
    <property type="component" value="Unassembled WGS sequence"/>
</dbReference>
<dbReference type="GO" id="GO:0051453">
    <property type="term" value="P:regulation of intracellular pH"/>
    <property type="evidence" value="ECO:0007669"/>
    <property type="project" value="TreeGrafter"/>
</dbReference>
<feature type="transmembrane region" description="Helical" evidence="14">
    <location>
        <begin position="288"/>
        <end position="307"/>
    </location>
</feature>
<dbReference type="GO" id="GO:0015385">
    <property type="term" value="F:sodium:proton antiporter activity"/>
    <property type="evidence" value="ECO:0007669"/>
    <property type="project" value="InterPro"/>
</dbReference>
<dbReference type="EMBL" id="NKXS01002399">
    <property type="protein sequence ID" value="PIN13857.1"/>
    <property type="molecule type" value="Genomic_DNA"/>
</dbReference>
<dbReference type="PANTHER" id="PTHR10110:SF86">
    <property type="entry name" value="SODIUM_HYDROGEN EXCHANGER 7"/>
    <property type="match status" value="1"/>
</dbReference>
<keyword evidence="6" id="KW-0630">Potassium</keyword>
<dbReference type="GO" id="GO:0009941">
    <property type="term" value="C:chloroplast envelope"/>
    <property type="evidence" value="ECO:0007669"/>
    <property type="project" value="TreeGrafter"/>
</dbReference>
<evidence type="ECO:0000256" key="11">
    <source>
        <dbReference type="ARBA" id="ARBA00023201"/>
    </source>
</evidence>
<feature type="transmembrane region" description="Helical" evidence="14">
    <location>
        <begin position="108"/>
        <end position="125"/>
    </location>
</feature>
<evidence type="ECO:0000259" key="15">
    <source>
        <dbReference type="Pfam" id="PF00999"/>
    </source>
</evidence>
<evidence type="ECO:0000256" key="4">
    <source>
        <dbReference type="ARBA" id="ARBA00022538"/>
    </source>
</evidence>
<keyword evidence="7 14" id="KW-1133">Transmembrane helix</keyword>
<gene>
    <name evidence="16" type="ORF">CDL12_13529</name>
</gene>
<evidence type="ECO:0000256" key="13">
    <source>
        <dbReference type="ARBA" id="ARBA00047912"/>
    </source>
</evidence>
<feature type="transmembrane region" description="Helical" evidence="14">
    <location>
        <begin position="137"/>
        <end position="160"/>
    </location>
</feature>
<keyword evidence="4" id="KW-0633">Potassium transport</keyword>
<sequence>MNECFCIQSKYGLCRFAPHGLWEEPRPCPRTAIAGVSFVVEDKDSEELAVATRRILDKALDRAAEHVTDLQAGAVQWFVDGGGEYGTNHRLGKIGDGIRLWANIDPNLLLAVFLPALLFESSFLMEVHQIKRCLMQMFLLAGPGVLISTFCLGAALKFAFPYDWSWKTSLLLGGLLSATDPVAVVALLKELGASKKLNTIIEGESLMNDGTAIVVYQLFYRMVRGWNFNWGAIIKFLSQVSLGAVGIGLAFGIASVLWLGFIFNDTVIEITLTLAVSYIAFFTAQEGLDISGVLTVMTLGICVNGFLEMRCIGRFYSAVRTAFKGESQQSLHHFWYISLINVLSSHRDSENSPYISSDTGSLFVFLTGGVVFLTLIVNGSTTQFLLHFLKMDRLSAAKKEYIVELDPDDLTPAMTAAPLRSGGCPMKTLR</sequence>
<dbReference type="STRING" id="429701.A0A2G9H8J8"/>
<evidence type="ECO:0000256" key="12">
    <source>
        <dbReference type="ARBA" id="ARBA00047524"/>
    </source>
</evidence>
<dbReference type="PANTHER" id="PTHR10110">
    <property type="entry name" value="SODIUM/HYDROGEN EXCHANGER"/>
    <property type="match status" value="1"/>
</dbReference>
<feature type="transmembrane region" description="Helical" evidence="14">
    <location>
        <begin position="166"/>
        <end position="188"/>
    </location>
</feature>
<keyword evidence="9" id="KW-0406">Ion transport</keyword>
<name>A0A2G9H8J8_9LAMI</name>
<comment type="caution">
    <text evidence="16">The sequence shown here is derived from an EMBL/GenBank/DDBJ whole genome shotgun (WGS) entry which is preliminary data.</text>
</comment>
<evidence type="ECO:0000313" key="17">
    <source>
        <dbReference type="Proteomes" id="UP000231279"/>
    </source>
</evidence>
<feature type="transmembrane region" description="Helical" evidence="14">
    <location>
        <begin position="257"/>
        <end position="281"/>
    </location>
</feature>
<evidence type="ECO:0000313" key="16">
    <source>
        <dbReference type="EMBL" id="PIN13857.1"/>
    </source>
</evidence>
<evidence type="ECO:0000256" key="5">
    <source>
        <dbReference type="ARBA" id="ARBA00022692"/>
    </source>
</evidence>
<dbReference type="InterPro" id="IPR006153">
    <property type="entry name" value="Cation/H_exchanger_TM"/>
</dbReference>
<keyword evidence="2" id="KW-0813">Transport</keyword>
<proteinExistence type="predicted"/>
<evidence type="ECO:0000256" key="7">
    <source>
        <dbReference type="ARBA" id="ARBA00022989"/>
    </source>
</evidence>
<dbReference type="Gene3D" id="6.10.140.1330">
    <property type="match status" value="1"/>
</dbReference>
<evidence type="ECO:0000256" key="6">
    <source>
        <dbReference type="ARBA" id="ARBA00022958"/>
    </source>
</evidence>
<dbReference type="GO" id="GO:0015386">
    <property type="term" value="F:potassium:proton antiporter activity"/>
    <property type="evidence" value="ECO:0007669"/>
    <property type="project" value="TreeGrafter"/>
</dbReference>
<protein>
    <recommendedName>
        <fullName evidence="15">Cation/H+ exchanger transmembrane domain-containing protein</fullName>
    </recommendedName>
</protein>
<dbReference type="OrthoDB" id="441412at2759"/>
<evidence type="ECO:0000256" key="2">
    <source>
        <dbReference type="ARBA" id="ARBA00022448"/>
    </source>
</evidence>
<evidence type="ECO:0000256" key="8">
    <source>
        <dbReference type="ARBA" id="ARBA00023053"/>
    </source>
</evidence>
<comment type="catalytic activity">
    <reaction evidence="12">
        <text>Na(+)(in) + H(+)(out) = Na(+)(out) + H(+)(in)</text>
        <dbReference type="Rhea" id="RHEA:29419"/>
        <dbReference type="ChEBI" id="CHEBI:15378"/>
        <dbReference type="ChEBI" id="CHEBI:29101"/>
    </reaction>
</comment>
<reference evidence="17" key="1">
    <citation type="journal article" date="2018" name="Gigascience">
        <title>Genome assembly of the Pink Ipe (Handroanthus impetiginosus, Bignoniaceae), a highly valued, ecologically keystone Neotropical timber forest tree.</title>
        <authorList>
            <person name="Silva-Junior O.B."/>
            <person name="Grattapaglia D."/>
            <person name="Novaes E."/>
            <person name="Collevatti R.G."/>
        </authorList>
    </citation>
    <scope>NUCLEOTIDE SEQUENCE [LARGE SCALE GENOMIC DNA]</scope>
    <source>
        <strain evidence="17">cv. UFG-1</strain>
    </source>
</reference>
<feature type="domain" description="Cation/H+ exchanger transmembrane" evidence="15">
    <location>
        <begin position="92"/>
        <end position="306"/>
    </location>
</feature>
<dbReference type="Pfam" id="PF00999">
    <property type="entry name" value="Na_H_Exchanger"/>
    <property type="match status" value="1"/>
</dbReference>
<feature type="transmembrane region" description="Helical" evidence="14">
    <location>
        <begin position="362"/>
        <end position="389"/>
    </location>
</feature>
<keyword evidence="5 14" id="KW-0812">Transmembrane</keyword>
<keyword evidence="11" id="KW-0739">Sodium transport</keyword>
<evidence type="ECO:0000256" key="9">
    <source>
        <dbReference type="ARBA" id="ARBA00023065"/>
    </source>
</evidence>
<keyword evidence="3" id="KW-1003">Cell membrane</keyword>
<comment type="subcellular location">
    <subcellularLocation>
        <location evidence="1">Cell membrane</location>
        <topology evidence="1">Multi-pass membrane protein</topology>
    </subcellularLocation>
</comment>
<evidence type="ECO:0000256" key="3">
    <source>
        <dbReference type="ARBA" id="ARBA00022475"/>
    </source>
</evidence>